<gene>
    <name evidence="2" type="ORF">IAC72_04040</name>
</gene>
<feature type="transmembrane region" description="Helical" evidence="1">
    <location>
        <begin position="116"/>
        <end position="146"/>
    </location>
</feature>
<keyword evidence="1" id="KW-0472">Membrane</keyword>
<evidence type="ECO:0000313" key="3">
    <source>
        <dbReference type="Proteomes" id="UP000886852"/>
    </source>
</evidence>
<feature type="transmembrane region" description="Helical" evidence="1">
    <location>
        <begin position="158"/>
        <end position="185"/>
    </location>
</feature>
<reference evidence="2" key="2">
    <citation type="journal article" date="2021" name="PeerJ">
        <title>Extensive microbial diversity within the chicken gut microbiome revealed by metagenomics and culture.</title>
        <authorList>
            <person name="Gilroy R."/>
            <person name="Ravi A."/>
            <person name="Getino M."/>
            <person name="Pursley I."/>
            <person name="Horton D.L."/>
            <person name="Alikhan N.F."/>
            <person name="Baker D."/>
            <person name="Gharbi K."/>
            <person name="Hall N."/>
            <person name="Watson M."/>
            <person name="Adriaenssens E.M."/>
            <person name="Foster-Nyarko E."/>
            <person name="Jarju S."/>
            <person name="Secka A."/>
            <person name="Antonio M."/>
            <person name="Oren A."/>
            <person name="Chaudhuri R.R."/>
            <person name="La Ragione R."/>
            <person name="Hildebrand F."/>
            <person name="Pallen M.J."/>
        </authorList>
    </citation>
    <scope>NUCLEOTIDE SEQUENCE</scope>
    <source>
        <strain evidence="2">ChiHjej12B11-7776</strain>
    </source>
</reference>
<evidence type="ECO:0000256" key="1">
    <source>
        <dbReference type="SAM" id="Phobius"/>
    </source>
</evidence>
<feature type="transmembrane region" description="Helical" evidence="1">
    <location>
        <begin position="75"/>
        <end position="95"/>
    </location>
</feature>
<reference evidence="2" key="1">
    <citation type="submission" date="2020-10" db="EMBL/GenBank/DDBJ databases">
        <authorList>
            <person name="Gilroy R."/>
        </authorList>
    </citation>
    <scope>NUCLEOTIDE SEQUENCE</scope>
    <source>
        <strain evidence="2">ChiHjej12B11-7776</strain>
    </source>
</reference>
<accession>A0A9D1MXT9</accession>
<dbReference type="AlphaFoldDB" id="A0A9D1MXT9"/>
<evidence type="ECO:0000313" key="2">
    <source>
        <dbReference type="EMBL" id="HIU91162.1"/>
    </source>
</evidence>
<feature type="transmembrane region" description="Helical" evidence="1">
    <location>
        <begin position="236"/>
        <end position="259"/>
    </location>
</feature>
<organism evidence="2 3">
    <name type="scientific">Candidatus Fimimonas merdipullorum</name>
    <dbReference type="NCBI Taxonomy" id="2840822"/>
    <lineage>
        <taxon>Bacteria</taxon>
        <taxon>Pseudomonadati</taxon>
        <taxon>Myxococcota</taxon>
        <taxon>Myxococcia</taxon>
        <taxon>Myxococcales</taxon>
        <taxon>Cystobacterineae</taxon>
        <taxon>Myxococcaceae</taxon>
        <taxon>Myxococcaceae incertae sedis</taxon>
        <taxon>Candidatus Fimimonas</taxon>
    </lineage>
</organism>
<dbReference type="Proteomes" id="UP000886852">
    <property type="component" value="Unassembled WGS sequence"/>
</dbReference>
<dbReference type="EMBL" id="DVOC01000067">
    <property type="protein sequence ID" value="HIU91162.1"/>
    <property type="molecule type" value="Genomic_DNA"/>
</dbReference>
<keyword evidence="1" id="KW-1133">Transmembrane helix</keyword>
<proteinExistence type="predicted"/>
<sequence>MRDQSKSAVAYIFRNFLHLAPWALVSAALMGMFFNGSNYVSLFSHLQADNVNDYNAAGTVLHYFSVLRFRDFDSYWWGAIVAIVVLAFTQSLLMVKVERHMQIGEMKVLPLRRTMAVFPAMLLFVVCVALFVEGCNLVTAGIAYLLRSLGATVVVSVSFALAFLFRMLFMLVLGTLMVAFPIMFVEHYALNQALSYSVRLMSEKRRFLWTIATVYPLCEAALTAICGFIGVQAVTITLFSVMYLFCMLLIPAVTFRIYFECVGGERRDIGRKIFG</sequence>
<comment type="caution">
    <text evidence="2">The sequence shown here is derived from an EMBL/GenBank/DDBJ whole genome shotgun (WGS) entry which is preliminary data.</text>
</comment>
<feature type="transmembrane region" description="Helical" evidence="1">
    <location>
        <begin position="12"/>
        <end position="34"/>
    </location>
</feature>
<name>A0A9D1MXT9_9BACT</name>
<feature type="transmembrane region" description="Helical" evidence="1">
    <location>
        <begin position="206"/>
        <end position="230"/>
    </location>
</feature>
<protein>
    <submittedName>
        <fullName evidence="2">Uncharacterized protein</fullName>
    </submittedName>
</protein>
<keyword evidence="1" id="KW-0812">Transmembrane</keyword>